<name>A0A371I1Z5_MUCPR</name>
<dbReference type="AlphaFoldDB" id="A0A371I1Z5"/>
<dbReference type="OrthoDB" id="1435746at2759"/>
<comment type="caution">
    <text evidence="1">The sequence shown here is derived from an EMBL/GenBank/DDBJ whole genome shotgun (WGS) entry which is preliminary data.</text>
</comment>
<evidence type="ECO:0000313" key="2">
    <source>
        <dbReference type="Proteomes" id="UP000257109"/>
    </source>
</evidence>
<feature type="non-terminal residue" evidence="1">
    <location>
        <position position="1"/>
    </location>
</feature>
<gene>
    <name evidence="1" type="ORF">CR513_06615</name>
</gene>
<dbReference type="Proteomes" id="UP000257109">
    <property type="component" value="Unassembled WGS sequence"/>
</dbReference>
<dbReference type="EMBL" id="QJKJ01001132">
    <property type="protein sequence ID" value="RDY09070.1"/>
    <property type="molecule type" value="Genomic_DNA"/>
</dbReference>
<evidence type="ECO:0008006" key="3">
    <source>
        <dbReference type="Google" id="ProtNLM"/>
    </source>
</evidence>
<keyword evidence="2" id="KW-1185">Reference proteome</keyword>
<reference evidence="1" key="1">
    <citation type="submission" date="2018-05" db="EMBL/GenBank/DDBJ databases">
        <title>Draft genome of Mucuna pruriens seed.</title>
        <authorList>
            <person name="Nnadi N.E."/>
            <person name="Vos R."/>
            <person name="Hasami M.H."/>
            <person name="Devisetty U.K."/>
            <person name="Aguiy J.C."/>
        </authorList>
    </citation>
    <scope>NUCLEOTIDE SEQUENCE [LARGE SCALE GENOMIC DNA]</scope>
    <source>
        <strain evidence="1">JCA_2017</strain>
    </source>
</reference>
<dbReference type="STRING" id="157652.A0A371I1Z5"/>
<organism evidence="1 2">
    <name type="scientific">Mucuna pruriens</name>
    <name type="common">Velvet bean</name>
    <name type="synonym">Dolichos pruriens</name>
    <dbReference type="NCBI Taxonomy" id="157652"/>
    <lineage>
        <taxon>Eukaryota</taxon>
        <taxon>Viridiplantae</taxon>
        <taxon>Streptophyta</taxon>
        <taxon>Embryophyta</taxon>
        <taxon>Tracheophyta</taxon>
        <taxon>Spermatophyta</taxon>
        <taxon>Magnoliopsida</taxon>
        <taxon>eudicotyledons</taxon>
        <taxon>Gunneridae</taxon>
        <taxon>Pentapetalae</taxon>
        <taxon>rosids</taxon>
        <taxon>fabids</taxon>
        <taxon>Fabales</taxon>
        <taxon>Fabaceae</taxon>
        <taxon>Papilionoideae</taxon>
        <taxon>50 kb inversion clade</taxon>
        <taxon>NPAAA clade</taxon>
        <taxon>indigoferoid/millettioid clade</taxon>
        <taxon>Phaseoleae</taxon>
        <taxon>Mucuna</taxon>
    </lineage>
</organism>
<sequence length="126" mass="14624">MDCEVLEGLYKCIDRLSENDEFVDHIHNELPIYKRAGGMFGFPATSEEKNDNGSCSSGCERNWSTFEHIHSKRSKLEHQKLQDLVYVKYNQALHERYECRDLVDPIALNDIDDSNEWIVGELDEEG</sequence>
<evidence type="ECO:0000313" key="1">
    <source>
        <dbReference type="EMBL" id="RDY09070.1"/>
    </source>
</evidence>
<accession>A0A371I1Z5</accession>
<protein>
    <recommendedName>
        <fullName evidence="3">HAT C-terminal dimerisation domain-containing protein</fullName>
    </recommendedName>
</protein>
<proteinExistence type="predicted"/>